<keyword evidence="1" id="KW-0805">Transcription regulation</keyword>
<feature type="DNA-binding region" description="H-T-H motif" evidence="4">
    <location>
        <begin position="31"/>
        <end position="50"/>
    </location>
</feature>
<dbReference type="Gene3D" id="1.10.10.60">
    <property type="entry name" value="Homeodomain-like"/>
    <property type="match status" value="1"/>
</dbReference>
<dbReference type="Proteomes" id="UP000019322">
    <property type="component" value="Chromosome"/>
</dbReference>
<dbReference type="PROSITE" id="PS01081">
    <property type="entry name" value="HTH_TETR_1"/>
    <property type="match status" value="1"/>
</dbReference>
<evidence type="ECO:0000256" key="3">
    <source>
        <dbReference type="ARBA" id="ARBA00023163"/>
    </source>
</evidence>
<dbReference type="GO" id="GO:0003677">
    <property type="term" value="F:DNA binding"/>
    <property type="evidence" value="ECO:0007669"/>
    <property type="project" value="UniProtKB-UniRule"/>
</dbReference>
<dbReference type="PANTHER" id="PTHR47506:SF6">
    <property type="entry name" value="HTH-TYPE TRANSCRIPTIONAL REPRESSOR NEMR"/>
    <property type="match status" value="1"/>
</dbReference>
<sequence length="207" mass="24134">MARIIDKEEKRLDIASASIELFARKGIAQTSIEEIAKSAGVAKGTIYLYFKNKEEIIFAIWDMLASRHQETFQARITETMSAKEKILELFNFSECKEEHDKEDLLTLYQHFLSTMLIDKTGLYTNYFATICQRDYDIIFQCIQEGIAKGELEVHDVDKLTNTIIIFMEGVVIRSKMNNFNFEQTQLHLTQHIAFLLDQYLRKEPCKN</sequence>
<dbReference type="RefSeq" id="WP_025344834.1">
    <property type="nucleotide sequence ID" value="NZ_CP007201.1"/>
</dbReference>
<reference evidence="6 7" key="1">
    <citation type="journal article" date="2014" name="Environ. Microbiol.">
        <title>Insights into organohalide respiration and the versatile catabolism of Sulfurospirillum multivorans gained from comparative genomics and physiological studies.</title>
        <authorList>
            <person name="Goris T."/>
            <person name="Schubert T."/>
            <person name="Gadkari J."/>
            <person name="Wubet T."/>
            <person name="Tarkka M."/>
            <person name="Buscot F."/>
            <person name="Adrian L."/>
            <person name="Diekert G."/>
        </authorList>
    </citation>
    <scope>NUCLEOTIDE SEQUENCE [LARGE SCALE GENOMIC DNA]</scope>
    <source>
        <strain evidence="7">DM 12446 / JCM 15788 / NBRC 109480</strain>
    </source>
</reference>
<dbReference type="InterPro" id="IPR023772">
    <property type="entry name" value="DNA-bd_HTH_TetR-type_CS"/>
</dbReference>
<dbReference type="PANTHER" id="PTHR47506">
    <property type="entry name" value="TRANSCRIPTIONAL REGULATORY PROTEIN"/>
    <property type="match status" value="1"/>
</dbReference>
<evidence type="ECO:0000259" key="5">
    <source>
        <dbReference type="PROSITE" id="PS50977"/>
    </source>
</evidence>
<keyword evidence="2 4" id="KW-0238">DNA-binding</keyword>
<dbReference type="InterPro" id="IPR009057">
    <property type="entry name" value="Homeodomain-like_sf"/>
</dbReference>
<dbReference type="InterPro" id="IPR001647">
    <property type="entry name" value="HTH_TetR"/>
</dbReference>
<dbReference type="PROSITE" id="PS50977">
    <property type="entry name" value="HTH_TETR_2"/>
    <property type="match status" value="1"/>
</dbReference>
<evidence type="ECO:0000256" key="4">
    <source>
        <dbReference type="PROSITE-ProRule" id="PRU00335"/>
    </source>
</evidence>
<dbReference type="InterPro" id="IPR036271">
    <property type="entry name" value="Tet_transcr_reg_TetR-rel_C_sf"/>
</dbReference>
<proteinExistence type="predicted"/>
<feature type="domain" description="HTH tetR-type" evidence="5">
    <location>
        <begin position="8"/>
        <end position="68"/>
    </location>
</feature>
<dbReference type="AlphaFoldDB" id="A0AA86AMG7"/>
<name>A0AA86AMG7_SULMK</name>
<dbReference type="KEGG" id="smul:SMUL_1709"/>
<dbReference type="SUPFAM" id="SSF48498">
    <property type="entry name" value="Tetracyclin repressor-like, C-terminal domain"/>
    <property type="match status" value="1"/>
</dbReference>
<protein>
    <submittedName>
        <fullName evidence="6">Transcriptional regulator, TetR family</fullName>
    </submittedName>
</protein>
<dbReference type="SUPFAM" id="SSF46689">
    <property type="entry name" value="Homeodomain-like"/>
    <property type="match status" value="1"/>
</dbReference>
<gene>
    <name evidence="6" type="ORF">SMUL_1709</name>
</gene>
<organism evidence="6 7">
    <name type="scientific">Sulfurospirillum multivorans (strain DM 12446 / JCM 15788 / NBRC 109480)</name>
    <dbReference type="NCBI Taxonomy" id="1150621"/>
    <lineage>
        <taxon>Bacteria</taxon>
        <taxon>Pseudomonadati</taxon>
        <taxon>Campylobacterota</taxon>
        <taxon>Epsilonproteobacteria</taxon>
        <taxon>Campylobacterales</taxon>
        <taxon>Sulfurospirillaceae</taxon>
        <taxon>Sulfurospirillum</taxon>
    </lineage>
</organism>
<dbReference type="Pfam" id="PF00440">
    <property type="entry name" value="TetR_N"/>
    <property type="match status" value="1"/>
</dbReference>
<keyword evidence="3" id="KW-0804">Transcription</keyword>
<dbReference type="EMBL" id="CP007201">
    <property type="protein sequence ID" value="AHJ12964.1"/>
    <property type="molecule type" value="Genomic_DNA"/>
</dbReference>
<dbReference type="Gene3D" id="1.10.357.10">
    <property type="entry name" value="Tetracycline Repressor, domain 2"/>
    <property type="match status" value="1"/>
</dbReference>
<evidence type="ECO:0000313" key="7">
    <source>
        <dbReference type="Proteomes" id="UP000019322"/>
    </source>
</evidence>
<accession>A0AA86AMG7</accession>
<evidence type="ECO:0000256" key="2">
    <source>
        <dbReference type="ARBA" id="ARBA00023125"/>
    </source>
</evidence>
<evidence type="ECO:0000313" key="6">
    <source>
        <dbReference type="EMBL" id="AHJ12964.1"/>
    </source>
</evidence>
<dbReference type="PRINTS" id="PR00455">
    <property type="entry name" value="HTHTETR"/>
</dbReference>
<evidence type="ECO:0000256" key="1">
    <source>
        <dbReference type="ARBA" id="ARBA00023015"/>
    </source>
</evidence>